<comment type="caution">
    <text evidence="1">The sequence shown here is derived from an EMBL/GenBank/DDBJ whole genome shotgun (WGS) entry which is preliminary data.</text>
</comment>
<evidence type="ECO:0000313" key="2">
    <source>
        <dbReference type="Proteomes" id="UP000179812"/>
    </source>
</evidence>
<dbReference type="EMBL" id="MGDL01000058">
    <property type="protein sequence ID" value="OGL55848.1"/>
    <property type="molecule type" value="Genomic_DNA"/>
</dbReference>
<accession>A0A1F7SRJ5</accession>
<gene>
    <name evidence="1" type="ORF">A2367_02510</name>
</gene>
<protein>
    <submittedName>
        <fullName evidence="1">Uncharacterized protein</fullName>
    </submittedName>
</protein>
<name>A0A1F7SRJ5_9BACT</name>
<organism evidence="1 2">
    <name type="scientific">Candidatus Shapirobacteria bacterium RIFOXYB1_FULL_38_38</name>
    <dbReference type="NCBI Taxonomy" id="1802151"/>
    <lineage>
        <taxon>Bacteria</taxon>
        <taxon>Candidatus Shapironibacteriota</taxon>
    </lineage>
</organism>
<dbReference type="Proteomes" id="UP000179812">
    <property type="component" value="Unassembled WGS sequence"/>
</dbReference>
<reference evidence="1 2" key="1">
    <citation type="journal article" date="2016" name="Nat. Commun.">
        <title>Thousands of microbial genomes shed light on interconnected biogeochemical processes in an aquifer system.</title>
        <authorList>
            <person name="Anantharaman K."/>
            <person name="Brown C.T."/>
            <person name="Hug L.A."/>
            <person name="Sharon I."/>
            <person name="Castelle C.J."/>
            <person name="Probst A.J."/>
            <person name="Thomas B.C."/>
            <person name="Singh A."/>
            <person name="Wilkins M.J."/>
            <person name="Karaoz U."/>
            <person name="Brodie E.L."/>
            <person name="Williams K.H."/>
            <person name="Hubbard S.S."/>
            <person name="Banfield J.F."/>
        </authorList>
    </citation>
    <scope>NUCLEOTIDE SEQUENCE [LARGE SCALE GENOMIC DNA]</scope>
</reference>
<evidence type="ECO:0000313" key="1">
    <source>
        <dbReference type="EMBL" id="OGL55848.1"/>
    </source>
</evidence>
<dbReference type="AlphaFoldDB" id="A0A1F7SRJ5"/>
<sequence length="128" mass="15115">MWGFRAWDGIVSPLFDFRPLVWHSCWLHKVITMNMNMNKNRQCQHNLRAKAFGEALKEGIREDVMMRSCFQSDFSLDKHECKSRQKIEKLLNGDHKKEISEWKKNSKTRAEASRQAFIRGLKSGDKTE</sequence>
<proteinExistence type="predicted"/>